<dbReference type="EMBL" id="CADCXN010000056">
    <property type="protein sequence ID" value="CAA9890730.1"/>
    <property type="molecule type" value="Genomic_DNA"/>
</dbReference>
<comment type="caution">
    <text evidence="2">The sequence shown here is derived from an EMBL/GenBank/DDBJ whole genome shotgun (WGS) entry which is preliminary data.</text>
</comment>
<evidence type="ECO:0000313" key="2">
    <source>
        <dbReference type="EMBL" id="CAA9890730.1"/>
    </source>
</evidence>
<keyword evidence="1" id="KW-0812">Transmembrane</keyword>
<evidence type="ECO:0000256" key="1">
    <source>
        <dbReference type="SAM" id="Phobius"/>
    </source>
</evidence>
<proteinExistence type="predicted"/>
<keyword evidence="1" id="KW-0472">Membrane</keyword>
<accession>A0A8S0X850</accession>
<sequence>MPFFIIISLILSFLVQFASSLQNLLISPLLIYLGTGAAIFSIAGVIVKKIPLKIGYDIFASSTLLVWFAYWKMLFNKDSPIFFFFPLYFAFMTALVSLLLVNQAHKIDYDTYRGMQSVSEMQGLQPWLIMSCVLVTLEFQKHYLLFPVMMTLLIMRFALSSCLEQK</sequence>
<feature type="transmembrane region" description="Helical" evidence="1">
    <location>
        <begin position="54"/>
        <end position="75"/>
    </location>
</feature>
<gene>
    <name evidence="2" type="ORF">METHB2_280012</name>
</gene>
<keyword evidence="3" id="KW-1185">Reference proteome</keyword>
<evidence type="ECO:0000313" key="3">
    <source>
        <dbReference type="Proteomes" id="UP000494216"/>
    </source>
</evidence>
<dbReference type="Proteomes" id="UP000494216">
    <property type="component" value="Unassembled WGS sequence"/>
</dbReference>
<organism evidence="2 3">
    <name type="scientific">Candidatus Methylobacter favarea</name>
    <dbReference type="NCBI Taxonomy" id="2707345"/>
    <lineage>
        <taxon>Bacteria</taxon>
        <taxon>Pseudomonadati</taxon>
        <taxon>Pseudomonadota</taxon>
        <taxon>Gammaproteobacteria</taxon>
        <taxon>Methylococcales</taxon>
        <taxon>Methylococcaceae</taxon>
        <taxon>Methylobacter</taxon>
    </lineage>
</organism>
<protein>
    <submittedName>
        <fullName evidence="2">Uncharacterized protein</fullName>
    </submittedName>
</protein>
<keyword evidence="1" id="KW-1133">Transmembrane helix</keyword>
<dbReference type="AlphaFoldDB" id="A0A8S0X850"/>
<feature type="transmembrane region" description="Helical" evidence="1">
    <location>
        <begin position="143"/>
        <end position="163"/>
    </location>
</feature>
<reference evidence="2 3" key="1">
    <citation type="submission" date="2020-02" db="EMBL/GenBank/DDBJ databases">
        <authorList>
            <person name="Hogendoorn C."/>
        </authorList>
    </citation>
    <scope>NUCLEOTIDE SEQUENCE [LARGE SCALE GENOMIC DNA]</scope>
    <source>
        <strain evidence="2">METHB21</strain>
    </source>
</reference>
<name>A0A8S0X850_9GAMM</name>
<feature type="transmembrane region" description="Helical" evidence="1">
    <location>
        <begin position="30"/>
        <end position="47"/>
    </location>
</feature>
<feature type="transmembrane region" description="Helical" evidence="1">
    <location>
        <begin position="81"/>
        <end position="101"/>
    </location>
</feature>
<dbReference type="RefSeq" id="WP_246246955.1">
    <property type="nucleotide sequence ID" value="NZ_CADCXN010000056.1"/>
</dbReference>